<dbReference type="SUPFAM" id="SSF54928">
    <property type="entry name" value="RNA-binding domain, RBD"/>
    <property type="match status" value="1"/>
</dbReference>
<dbReference type="InterPro" id="IPR000504">
    <property type="entry name" value="RRM_dom"/>
</dbReference>
<dbReference type="PANTHER" id="PTHR23189">
    <property type="entry name" value="RNA RECOGNITION MOTIF-CONTAINING"/>
    <property type="match status" value="1"/>
</dbReference>
<evidence type="ECO:0000256" key="1">
    <source>
        <dbReference type="ARBA" id="ARBA00022884"/>
    </source>
</evidence>
<evidence type="ECO:0000313" key="5">
    <source>
        <dbReference type="EnsemblPlants" id="AET5Gv20701500.1"/>
    </source>
</evidence>
<dbReference type="Proteomes" id="UP000015105">
    <property type="component" value="Chromosome 5D"/>
</dbReference>
<evidence type="ECO:0000259" key="4">
    <source>
        <dbReference type="PROSITE" id="PS50102"/>
    </source>
</evidence>
<protein>
    <recommendedName>
        <fullName evidence="4">RRM domain-containing protein</fullName>
    </recommendedName>
</protein>
<keyword evidence="3" id="KW-0472">Membrane</keyword>
<proteinExistence type="predicted"/>
<evidence type="ECO:0000256" key="3">
    <source>
        <dbReference type="SAM" id="Phobius"/>
    </source>
</evidence>
<dbReference type="SMART" id="SM00360">
    <property type="entry name" value="RRM"/>
    <property type="match status" value="1"/>
</dbReference>
<reference evidence="5" key="4">
    <citation type="submission" date="2019-03" db="UniProtKB">
        <authorList>
            <consortium name="EnsemblPlants"/>
        </authorList>
    </citation>
    <scope>IDENTIFICATION</scope>
</reference>
<feature type="domain" description="RRM" evidence="4">
    <location>
        <begin position="57"/>
        <end position="125"/>
    </location>
</feature>
<accession>A0A453LC04</accession>
<reference evidence="5" key="5">
    <citation type="journal article" date="2021" name="G3 (Bethesda)">
        <title>Aegilops tauschii genome assembly Aet v5.0 features greater sequence contiguity and improved annotation.</title>
        <authorList>
            <person name="Wang L."/>
            <person name="Zhu T."/>
            <person name="Rodriguez J.C."/>
            <person name="Deal K.R."/>
            <person name="Dubcovsky J."/>
            <person name="McGuire P.E."/>
            <person name="Lux T."/>
            <person name="Spannagl M."/>
            <person name="Mayer K.F.X."/>
            <person name="Baldrich P."/>
            <person name="Meyers B.C."/>
            <person name="Huo N."/>
            <person name="Gu Y.Q."/>
            <person name="Zhou H."/>
            <person name="Devos K.M."/>
            <person name="Bennetzen J.L."/>
            <person name="Unver T."/>
            <person name="Budak H."/>
            <person name="Gulick P.J."/>
            <person name="Galiba G."/>
            <person name="Kalapos B."/>
            <person name="Nelson D.R."/>
            <person name="Li P."/>
            <person name="You F.M."/>
            <person name="Luo M.C."/>
            <person name="Dvorak J."/>
        </authorList>
    </citation>
    <scope>NUCLEOTIDE SEQUENCE [LARGE SCALE GENOMIC DNA]</scope>
    <source>
        <strain evidence="5">cv. AL8/78</strain>
    </source>
</reference>
<evidence type="ECO:0000256" key="2">
    <source>
        <dbReference type="PROSITE-ProRule" id="PRU00176"/>
    </source>
</evidence>
<dbReference type="STRING" id="200361.A0A453LC04"/>
<keyword evidence="3" id="KW-0812">Transmembrane</keyword>
<keyword evidence="1 2" id="KW-0694">RNA-binding</keyword>
<evidence type="ECO:0000313" key="6">
    <source>
        <dbReference type="Proteomes" id="UP000015105"/>
    </source>
</evidence>
<dbReference type="Gramene" id="AET5Gv20701500.1">
    <property type="protein sequence ID" value="AET5Gv20701500.1"/>
    <property type="gene ID" value="AET5Gv20701500"/>
</dbReference>
<dbReference type="AlphaFoldDB" id="A0A453LC04"/>
<dbReference type="GO" id="GO:0003723">
    <property type="term" value="F:RNA binding"/>
    <property type="evidence" value="ECO:0007669"/>
    <property type="project" value="UniProtKB-UniRule"/>
</dbReference>
<sequence length="243" mass="26814">MGVGHAKVLLFTSLGSCCCTVLFDLWVAYYHIMFCLSRFCWSTNERGKILPMFSGWGLPNTHKVDEEALRQAMAAHGVVTNIKVFPERQYAFVEFATIEGASNAKNLLDGRIFNNTRIHVLFSSSGLDNLTPLVGFPRSEMHNYSPHAARDYLGAGRSSHGTSQGYNPRRGRARYLDYGGVPITVGFLPAPEGSSSLLRGHSAHSALDPREAKRVRLDAGIDPYHVREGTEGLQPGRVAFFNP</sequence>
<keyword evidence="3" id="KW-1133">Transmembrane helix</keyword>
<feature type="transmembrane region" description="Helical" evidence="3">
    <location>
        <begin position="6"/>
        <end position="29"/>
    </location>
</feature>
<dbReference type="InterPro" id="IPR012677">
    <property type="entry name" value="Nucleotide-bd_a/b_plait_sf"/>
</dbReference>
<keyword evidence="6" id="KW-1185">Reference proteome</keyword>
<dbReference type="Gene3D" id="3.30.70.330">
    <property type="match status" value="1"/>
</dbReference>
<dbReference type="PROSITE" id="PS50102">
    <property type="entry name" value="RRM"/>
    <property type="match status" value="1"/>
</dbReference>
<dbReference type="CDD" id="cd00590">
    <property type="entry name" value="RRM_SF"/>
    <property type="match status" value="1"/>
</dbReference>
<dbReference type="EnsemblPlants" id="AET5Gv20701500.1">
    <property type="protein sequence ID" value="AET5Gv20701500.1"/>
    <property type="gene ID" value="AET5Gv20701500"/>
</dbReference>
<reference evidence="5" key="3">
    <citation type="journal article" date="2017" name="Nature">
        <title>Genome sequence of the progenitor of the wheat D genome Aegilops tauschii.</title>
        <authorList>
            <person name="Luo M.C."/>
            <person name="Gu Y.Q."/>
            <person name="Puiu D."/>
            <person name="Wang H."/>
            <person name="Twardziok S.O."/>
            <person name="Deal K.R."/>
            <person name="Huo N."/>
            <person name="Zhu T."/>
            <person name="Wang L."/>
            <person name="Wang Y."/>
            <person name="McGuire P.E."/>
            <person name="Liu S."/>
            <person name="Long H."/>
            <person name="Ramasamy R.K."/>
            <person name="Rodriguez J.C."/>
            <person name="Van S.L."/>
            <person name="Yuan L."/>
            <person name="Wang Z."/>
            <person name="Xia Z."/>
            <person name="Xiao L."/>
            <person name="Anderson O.D."/>
            <person name="Ouyang S."/>
            <person name="Liang Y."/>
            <person name="Zimin A.V."/>
            <person name="Pertea G."/>
            <person name="Qi P."/>
            <person name="Bennetzen J.L."/>
            <person name="Dai X."/>
            <person name="Dawson M.W."/>
            <person name="Muller H.G."/>
            <person name="Kugler K."/>
            <person name="Rivarola-Duarte L."/>
            <person name="Spannagl M."/>
            <person name="Mayer K.F.X."/>
            <person name="Lu F.H."/>
            <person name="Bevan M.W."/>
            <person name="Leroy P."/>
            <person name="Li P."/>
            <person name="You F.M."/>
            <person name="Sun Q."/>
            <person name="Liu Z."/>
            <person name="Lyons E."/>
            <person name="Wicker T."/>
            <person name="Salzberg S.L."/>
            <person name="Devos K.M."/>
            <person name="Dvorak J."/>
        </authorList>
    </citation>
    <scope>NUCLEOTIDE SEQUENCE [LARGE SCALE GENOMIC DNA]</scope>
    <source>
        <strain evidence="5">cv. AL8/78</strain>
    </source>
</reference>
<dbReference type="Pfam" id="PF00076">
    <property type="entry name" value="RRM_1"/>
    <property type="match status" value="1"/>
</dbReference>
<dbReference type="InterPro" id="IPR035979">
    <property type="entry name" value="RBD_domain_sf"/>
</dbReference>
<name>A0A453LC04_AEGTS</name>
<organism evidence="5 6">
    <name type="scientific">Aegilops tauschii subsp. strangulata</name>
    <name type="common">Goatgrass</name>
    <dbReference type="NCBI Taxonomy" id="200361"/>
    <lineage>
        <taxon>Eukaryota</taxon>
        <taxon>Viridiplantae</taxon>
        <taxon>Streptophyta</taxon>
        <taxon>Embryophyta</taxon>
        <taxon>Tracheophyta</taxon>
        <taxon>Spermatophyta</taxon>
        <taxon>Magnoliopsida</taxon>
        <taxon>Liliopsida</taxon>
        <taxon>Poales</taxon>
        <taxon>Poaceae</taxon>
        <taxon>BOP clade</taxon>
        <taxon>Pooideae</taxon>
        <taxon>Triticodae</taxon>
        <taxon>Triticeae</taxon>
        <taxon>Triticinae</taxon>
        <taxon>Aegilops</taxon>
    </lineage>
</organism>
<reference evidence="6" key="1">
    <citation type="journal article" date="2014" name="Science">
        <title>Ancient hybridizations among the ancestral genomes of bread wheat.</title>
        <authorList>
            <consortium name="International Wheat Genome Sequencing Consortium,"/>
            <person name="Marcussen T."/>
            <person name="Sandve S.R."/>
            <person name="Heier L."/>
            <person name="Spannagl M."/>
            <person name="Pfeifer M."/>
            <person name="Jakobsen K.S."/>
            <person name="Wulff B.B."/>
            <person name="Steuernagel B."/>
            <person name="Mayer K.F."/>
            <person name="Olsen O.A."/>
        </authorList>
    </citation>
    <scope>NUCLEOTIDE SEQUENCE [LARGE SCALE GENOMIC DNA]</scope>
    <source>
        <strain evidence="6">cv. AL8/78</strain>
    </source>
</reference>
<reference evidence="6" key="2">
    <citation type="journal article" date="2017" name="Nat. Plants">
        <title>The Aegilops tauschii genome reveals multiple impacts of transposons.</title>
        <authorList>
            <person name="Zhao G."/>
            <person name="Zou C."/>
            <person name="Li K."/>
            <person name="Wang K."/>
            <person name="Li T."/>
            <person name="Gao L."/>
            <person name="Zhang X."/>
            <person name="Wang H."/>
            <person name="Yang Z."/>
            <person name="Liu X."/>
            <person name="Jiang W."/>
            <person name="Mao L."/>
            <person name="Kong X."/>
            <person name="Jiao Y."/>
            <person name="Jia J."/>
        </authorList>
    </citation>
    <scope>NUCLEOTIDE SEQUENCE [LARGE SCALE GENOMIC DNA]</scope>
    <source>
        <strain evidence="6">cv. AL8/78</strain>
    </source>
</reference>